<evidence type="ECO:0000256" key="1">
    <source>
        <dbReference type="ARBA" id="ARBA00022527"/>
    </source>
</evidence>
<organism evidence="3 4">
    <name type="scientific">Actinomadura alba</name>
    <dbReference type="NCBI Taxonomy" id="406431"/>
    <lineage>
        <taxon>Bacteria</taxon>
        <taxon>Bacillati</taxon>
        <taxon>Actinomycetota</taxon>
        <taxon>Actinomycetes</taxon>
        <taxon>Streptosporangiales</taxon>
        <taxon>Thermomonosporaceae</taxon>
        <taxon>Actinomadura</taxon>
    </lineage>
</organism>
<keyword evidence="1" id="KW-0418">Kinase</keyword>
<keyword evidence="1" id="KW-0723">Serine/threonine-protein kinase</keyword>
<dbReference type="PANTHER" id="PTHR35526">
    <property type="entry name" value="ANTI-SIGMA-F FACTOR RSBW-RELATED"/>
    <property type="match status" value="1"/>
</dbReference>
<keyword evidence="3" id="KW-0067">ATP-binding</keyword>
<accession>A0ABR7LNZ2</accession>
<keyword evidence="4" id="KW-1185">Reference proteome</keyword>
<comment type="caution">
    <text evidence="3">The sequence shown here is derived from an EMBL/GenBank/DDBJ whole genome shotgun (WGS) entry which is preliminary data.</text>
</comment>
<dbReference type="CDD" id="cd16936">
    <property type="entry name" value="HATPase_RsbW-like"/>
    <property type="match status" value="1"/>
</dbReference>
<keyword evidence="3" id="KW-0547">Nucleotide-binding</keyword>
<dbReference type="Gene3D" id="3.30.565.10">
    <property type="entry name" value="Histidine kinase-like ATPase, C-terminal domain"/>
    <property type="match status" value="1"/>
</dbReference>
<sequence length="126" mass="13814">MVWRRAFRGVREQAHDARAFVRFLLADFADVDDVVQVAGELVANALTHTRSGAVGGAYVLELRRWRCGVALAVTDQGGPAEPRIGYGGFAEHGFGLLTADALATWWGWCGTERSRTVTAVFHRRPS</sequence>
<evidence type="ECO:0000313" key="4">
    <source>
        <dbReference type="Proteomes" id="UP000805614"/>
    </source>
</evidence>
<keyword evidence="1" id="KW-0808">Transferase</keyword>
<dbReference type="SUPFAM" id="SSF55874">
    <property type="entry name" value="ATPase domain of HSP90 chaperone/DNA topoisomerase II/histidine kinase"/>
    <property type="match status" value="1"/>
</dbReference>
<gene>
    <name evidence="3" type="ORF">HKK74_12910</name>
</gene>
<evidence type="ECO:0000259" key="2">
    <source>
        <dbReference type="Pfam" id="PF13581"/>
    </source>
</evidence>
<dbReference type="PANTHER" id="PTHR35526:SF3">
    <property type="entry name" value="ANTI-SIGMA-F FACTOR RSBW"/>
    <property type="match status" value="1"/>
</dbReference>
<dbReference type="EMBL" id="JABVEC010000008">
    <property type="protein sequence ID" value="MBC6466398.1"/>
    <property type="molecule type" value="Genomic_DNA"/>
</dbReference>
<protein>
    <submittedName>
        <fullName evidence="3">ATP-binding protein</fullName>
    </submittedName>
</protein>
<dbReference type="GO" id="GO:0005524">
    <property type="term" value="F:ATP binding"/>
    <property type="evidence" value="ECO:0007669"/>
    <property type="project" value="UniProtKB-KW"/>
</dbReference>
<feature type="domain" description="Histidine kinase/HSP90-like ATPase" evidence="2">
    <location>
        <begin position="11"/>
        <end position="102"/>
    </location>
</feature>
<reference evidence="3 4" key="1">
    <citation type="submission" date="2020-06" db="EMBL/GenBank/DDBJ databases">
        <title>Actinomadura xiongansis sp. nov., isolated from soil of Baiyangdian.</title>
        <authorList>
            <person name="Zhang X."/>
        </authorList>
    </citation>
    <scope>NUCLEOTIDE SEQUENCE [LARGE SCALE GENOMIC DNA]</scope>
    <source>
        <strain evidence="3 4">HBUM206468</strain>
    </source>
</reference>
<dbReference type="Pfam" id="PF13581">
    <property type="entry name" value="HATPase_c_2"/>
    <property type="match status" value="1"/>
</dbReference>
<dbReference type="Proteomes" id="UP000805614">
    <property type="component" value="Unassembled WGS sequence"/>
</dbReference>
<evidence type="ECO:0000313" key="3">
    <source>
        <dbReference type="EMBL" id="MBC6466398.1"/>
    </source>
</evidence>
<proteinExistence type="predicted"/>
<dbReference type="InterPro" id="IPR003594">
    <property type="entry name" value="HATPase_dom"/>
</dbReference>
<dbReference type="InterPro" id="IPR036890">
    <property type="entry name" value="HATPase_C_sf"/>
</dbReference>
<name>A0ABR7LNZ2_9ACTN</name>
<dbReference type="InterPro" id="IPR050267">
    <property type="entry name" value="Anti-sigma-factor_SerPK"/>
</dbReference>